<evidence type="ECO:0000256" key="1">
    <source>
        <dbReference type="SAM" id="MobiDB-lite"/>
    </source>
</evidence>
<comment type="caution">
    <text evidence="2">The sequence shown here is derived from an EMBL/GenBank/DDBJ whole genome shotgun (WGS) entry which is preliminary data.</text>
</comment>
<gene>
    <name evidence="2" type="ORF">BN2614_LOCUS1</name>
</gene>
<feature type="region of interest" description="Disordered" evidence="1">
    <location>
        <begin position="23"/>
        <end position="49"/>
    </location>
</feature>
<proteinExistence type="predicted"/>
<dbReference type="Proteomes" id="UP000269945">
    <property type="component" value="Unassembled WGS sequence"/>
</dbReference>
<protein>
    <submittedName>
        <fullName evidence="2">Uncharacterized protein</fullName>
    </submittedName>
</protein>
<reference evidence="2 3" key="1">
    <citation type="submission" date="2018-10" db="EMBL/GenBank/DDBJ databases">
        <authorList>
            <person name="Ekblom R."/>
            <person name="Jareborg N."/>
        </authorList>
    </citation>
    <scope>NUCLEOTIDE SEQUENCE [LARGE SCALE GENOMIC DNA]</scope>
    <source>
        <tissue evidence="2">Muscle</tissue>
    </source>
</reference>
<name>A0A9X9M607_GULGU</name>
<organism evidence="2 3">
    <name type="scientific">Gulo gulo</name>
    <name type="common">Wolverine</name>
    <name type="synonym">Gluton</name>
    <dbReference type="NCBI Taxonomy" id="48420"/>
    <lineage>
        <taxon>Eukaryota</taxon>
        <taxon>Metazoa</taxon>
        <taxon>Chordata</taxon>
        <taxon>Craniata</taxon>
        <taxon>Vertebrata</taxon>
        <taxon>Euteleostomi</taxon>
        <taxon>Mammalia</taxon>
        <taxon>Eutheria</taxon>
        <taxon>Laurasiatheria</taxon>
        <taxon>Carnivora</taxon>
        <taxon>Caniformia</taxon>
        <taxon>Musteloidea</taxon>
        <taxon>Mustelidae</taxon>
        <taxon>Guloninae</taxon>
        <taxon>Gulo</taxon>
    </lineage>
</organism>
<dbReference type="EMBL" id="CYRY02043301">
    <property type="protein sequence ID" value="VCX37590.1"/>
    <property type="molecule type" value="Genomic_DNA"/>
</dbReference>
<evidence type="ECO:0000313" key="3">
    <source>
        <dbReference type="Proteomes" id="UP000269945"/>
    </source>
</evidence>
<accession>A0A9X9M607</accession>
<dbReference type="AlphaFoldDB" id="A0A9X9M607"/>
<sequence>MGSVHLLPPSLVGLTADCDVKGRGAEGVTESERSQAPQSLRKPATSGEDGLHLEWTSIGQPESVPMEIIFDNRFLLGDSRVRGFVFQDSASARCEKEKRLWKLL</sequence>
<evidence type="ECO:0000313" key="2">
    <source>
        <dbReference type="EMBL" id="VCX37590.1"/>
    </source>
</evidence>
<keyword evidence="3" id="KW-1185">Reference proteome</keyword>